<comment type="similarity">
    <text evidence="2 6">Belongs to the peroxisomal membrane protein PXMP2/4 family.</text>
</comment>
<evidence type="ECO:0000313" key="8">
    <source>
        <dbReference type="Proteomes" id="UP000054498"/>
    </source>
</evidence>
<evidence type="ECO:0000256" key="3">
    <source>
        <dbReference type="ARBA" id="ARBA00022692"/>
    </source>
</evidence>
<evidence type="ECO:0000256" key="1">
    <source>
        <dbReference type="ARBA" id="ARBA00004141"/>
    </source>
</evidence>
<evidence type="ECO:0000256" key="2">
    <source>
        <dbReference type="ARBA" id="ARBA00006824"/>
    </source>
</evidence>
<keyword evidence="4" id="KW-1133">Transmembrane helix</keyword>
<evidence type="ECO:0000256" key="4">
    <source>
        <dbReference type="ARBA" id="ARBA00022989"/>
    </source>
</evidence>
<dbReference type="Pfam" id="PF04117">
    <property type="entry name" value="Mpv17_PMP22"/>
    <property type="match status" value="1"/>
</dbReference>
<keyword evidence="8" id="KW-1185">Reference proteome</keyword>
<organism evidence="7 8">
    <name type="scientific">Monoraphidium neglectum</name>
    <dbReference type="NCBI Taxonomy" id="145388"/>
    <lineage>
        <taxon>Eukaryota</taxon>
        <taxon>Viridiplantae</taxon>
        <taxon>Chlorophyta</taxon>
        <taxon>core chlorophytes</taxon>
        <taxon>Chlorophyceae</taxon>
        <taxon>CS clade</taxon>
        <taxon>Sphaeropleales</taxon>
        <taxon>Selenastraceae</taxon>
        <taxon>Monoraphidium</taxon>
    </lineage>
</organism>
<accession>A0A0D2JFH7</accession>
<evidence type="ECO:0000256" key="6">
    <source>
        <dbReference type="RuleBase" id="RU363053"/>
    </source>
</evidence>
<evidence type="ECO:0000313" key="7">
    <source>
        <dbReference type="EMBL" id="KIY98227.1"/>
    </source>
</evidence>
<dbReference type="GeneID" id="25742608"/>
<dbReference type="GO" id="GO:0005737">
    <property type="term" value="C:cytoplasm"/>
    <property type="evidence" value="ECO:0007669"/>
    <property type="project" value="TreeGrafter"/>
</dbReference>
<proteinExistence type="inferred from homology"/>
<dbReference type="PANTHER" id="PTHR11266">
    <property type="entry name" value="PEROXISOMAL MEMBRANE PROTEIN 2, PXMP2 MPV17"/>
    <property type="match status" value="1"/>
</dbReference>
<dbReference type="OrthoDB" id="430207at2759"/>
<dbReference type="EMBL" id="KK102263">
    <property type="protein sequence ID" value="KIY98227.1"/>
    <property type="molecule type" value="Genomic_DNA"/>
</dbReference>
<keyword evidence="3" id="KW-0812">Transmembrane</keyword>
<evidence type="ECO:0000256" key="5">
    <source>
        <dbReference type="ARBA" id="ARBA00023136"/>
    </source>
</evidence>
<keyword evidence="5" id="KW-0472">Membrane</keyword>
<dbReference type="PANTHER" id="PTHR11266:SF17">
    <property type="entry name" value="PROTEIN MPV17"/>
    <property type="match status" value="1"/>
</dbReference>
<dbReference type="RefSeq" id="XP_013897247.1">
    <property type="nucleotide sequence ID" value="XM_014041793.1"/>
</dbReference>
<dbReference type="Proteomes" id="UP000054498">
    <property type="component" value="Unassembled WGS sequence"/>
</dbReference>
<dbReference type="InterPro" id="IPR007248">
    <property type="entry name" value="Mpv17_PMP22"/>
</dbReference>
<comment type="subcellular location">
    <subcellularLocation>
        <location evidence="1">Membrane</location>
        <topology evidence="1">Multi-pass membrane protein</topology>
    </subcellularLocation>
</comment>
<protein>
    <submittedName>
        <fullName evidence="7">Protein SYM1</fullName>
    </submittedName>
</protein>
<name>A0A0D2JFH7_9CHLO</name>
<sequence>MVMPATPTAPLAVALKVLLDQALQTPLGYCLFFSSMKLLEGRPAEAAPAIRAKLVPTLVANWYVWPAAQLINFTVVPLDLRILYVNVVSIAWTAFISNVANSDAAAAPAAPDAPPAGARAGREQEAAAQLAVARGRGRRGRTAAL</sequence>
<dbReference type="STRING" id="145388.A0A0D2JFH7"/>
<gene>
    <name evidence="7" type="ORF">MNEG_9733</name>
</gene>
<reference evidence="7 8" key="1">
    <citation type="journal article" date="2013" name="BMC Genomics">
        <title>Reconstruction of the lipid metabolism for the microalga Monoraphidium neglectum from its genome sequence reveals characteristics suitable for biofuel production.</title>
        <authorList>
            <person name="Bogen C."/>
            <person name="Al-Dilaimi A."/>
            <person name="Albersmeier A."/>
            <person name="Wichmann J."/>
            <person name="Grundmann M."/>
            <person name="Rupp O."/>
            <person name="Lauersen K.J."/>
            <person name="Blifernez-Klassen O."/>
            <person name="Kalinowski J."/>
            <person name="Goesmann A."/>
            <person name="Mussgnug J.H."/>
            <person name="Kruse O."/>
        </authorList>
    </citation>
    <scope>NUCLEOTIDE SEQUENCE [LARGE SCALE GENOMIC DNA]</scope>
    <source>
        <strain evidence="7 8">SAG 48.87</strain>
    </source>
</reference>
<dbReference type="KEGG" id="mng:MNEG_9733"/>
<dbReference type="GO" id="GO:0016020">
    <property type="term" value="C:membrane"/>
    <property type="evidence" value="ECO:0007669"/>
    <property type="project" value="UniProtKB-SubCell"/>
</dbReference>
<dbReference type="AlphaFoldDB" id="A0A0D2JFH7"/>